<dbReference type="PANTHER" id="PTHR36834:SF1">
    <property type="entry name" value="INTEGRAL MEMBRANE PROTEIN"/>
    <property type="match status" value="1"/>
</dbReference>
<keyword evidence="1" id="KW-1133">Transmembrane helix</keyword>
<protein>
    <submittedName>
        <fullName evidence="3">VanZ family protein</fullName>
    </submittedName>
</protein>
<keyword evidence="4" id="KW-1185">Reference proteome</keyword>
<accession>A0ABQ6V7X1</accession>
<evidence type="ECO:0000256" key="1">
    <source>
        <dbReference type="SAM" id="Phobius"/>
    </source>
</evidence>
<dbReference type="GeneID" id="77474882"/>
<gene>
    <name evidence="3" type="ORF">F6A08_00405</name>
</gene>
<dbReference type="PANTHER" id="PTHR36834">
    <property type="entry name" value="MEMBRANE PROTEIN-RELATED"/>
    <property type="match status" value="1"/>
</dbReference>
<evidence type="ECO:0000313" key="3">
    <source>
        <dbReference type="EMBL" id="KAB1866331.1"/>
    </source>
</evidence>
<feature type="transmembrane region" description="Helical" evidence="1">
    <location>
        <begin position="65"/>
        <end position="83"/>
    </location>
</feature>
<dbReference type="InterPro" id="IPR006311">
    <property type="entry name" value="TAT_signal"/>
</dbReference>
<organism evidence="3 4">
    <name type="scientific">Microbacterium algeriense</name>
    <dbReference type="NCBI Taxonomy" id="2615184"/>
    <lineage>
        <taxon>Bacteria</taxon>
        <taxon>Bacillati</taxon>
        <taxon>Actinomycetota</taxon>
        <taxon>Actinomycetes</taxon>
        <taxon>Micrococcales</taxon>
        <taxon>Microbacteriaceae</taxon>
        <taxon>Microbacterium</taxon>
    </lineage>
</organism>
<sequence>MTDTTLARRTLVPRLLLAGISALAVIGVTLAPRQLVAPARSAFMDLAHMVSASLLASLTHVQVEGALNLILFVPLGATLALLLPRGLWPLTPVFVFVVSFAIENGQALIPGRVPDGQDIVWNTVGGVVGAFVAGAIREVHRRVRRAAEADQRSK</sequence>
<keyword evidence="1" id="KW-0472">Membrane</keyword>
<dbReference type="RefSeq" id="WP_151458292.1">
    <property type="nucleotide sequence ID" value="NZ_WAAO01000001.1"/>
</dbReference>
<dbReference type="Pfam" id="PF04892">
    <property type="entry name" value="VanZ"/>
    <property type="match status" value="1"/>
</dbReference>
<name>A0ABQ6V7X1_9MICO</name>
<feature type="transmembrane region" description="Helical" evidence="1">
    <location>
        <begin position="12"/>
        <end position="30"/>
    </location>
</feature>
<evidence type="ECO:0000259" key="2">
    <source>
        <dbReference type="Pfam" id="PF04892"/>
    </source>
</evidence>
<evidence type="ECO:0000313" key="4">
    <source>
        <dbReference type="Proteomes" id="UP000478836"/>
    </source>
</evidence>
<dbReference type="PROSITE" id="PS51318">
    <property type="entry name" value="TAT"/>
    <property type="match status" value="1"/>
</dbReference>
<dbReference type="EMBL" id="WAAO01000001">
    <property type="protein sequence ID" value="KAB1866331.1"/>
    <property type="molecule type" value="Genomic_DNA"/>
</dbReference>
<comment type="caution">
    <text evidence="3">The sequence shown here is derived from an EMBL/GenBank/DDBJ whole genome shotgun (WGS) entry which is preliminary data.</text>
</comment>
<dbReference type="Proteomes" id="UP000478836">
    <property type="component" value="Unassembled WGS sequence"/>
</dbReference>
<reference evidence="4" key="1">
    <citation type="submission" date="2019-09" db="EMBL/GenBank/DDBJ databases">
        <title>Whole genome sequencing of Microbacterium maritypicum.</title>
        <authorList>
            <person name="Lenchi N."/>
        </authorList>
    </citation>
    <scope>NUCLEOTIDE SEQUENCE [LARGE SCALE GENOMIC DNA]</scope>
    <source>
        <strain evidence="4">G1</strain>
    </source>
</reference>
<proteinExistence type="predicted"/>
<feature type="transmembrane region" description="Helical" evidence="1">
    <location>
        <begin position="90"/>
        <end position="107"/>
    </location>
</feature>
<feature type="domain" description="VanZ-like" evidence="2">
    <location>
        <begin position="55"/>
        <end position="133"/>
    </location>
</feature>
<dbReference type="InterPro" id="IPR053150">
    <property type="entry name" value="Teicoplanin_resist-assoc"/>
</dbReference>
<dbReference type="InterPro" id="IPR006976">
    <property type="entry name" value="VanZ-like"/>
</dbReference>
<keyword evidence="1" id="KW-0812">Transmembrane</keyword>
<feature type="transmembrane region" description="Helical" evidence="1">
    <location>
        <begin position="119"/>
        <end position="136"/>
    </location>
</feature>